<feature type="binding site" evidence="14">
    <location>
        <position position="413"/>
    </location>
    <ligand>
        <name>S-adenosyl-L-methionine</name>
        <dbReference type="ChEBI" id="CHEBI:59789"/>
    </ligand>
</feature>
<feature type="domain" description="Sirohaem synthase dimerisation" evidence="17">
    <location>
        <begin position="151"/>
        <end position="207"/>
    </location>
</feature>
<dbReference type="InterPro" id="IPR036291">
    <property type="entry name" value="NAD(P)-bd_dom_sf"/>
</dbReference>
<comment type="similarity">
    <text evidence="14">In the N-terminal section; belongs to the precorrin-2 dehydrogenase / sirohydrochlorin ferrochelatase family.</text>
</comment>
<dbReference type="InterPro" id="IPR014776">
    <property type="entry name" value="4pyrrole_Mease_sub2"/>
</dbReference>
<dbReference type="EC" id="1.3.1.76" evidence="14"/>
<comment type="similarity">
    <text evidence="14">In the C-terminal section; belongs to the precorrin methyltransferase family.</text>
</comment>
<evidence type="ECO:0000256" key="10">
    <source>
        <dbReference type="ARBA" id="ARBA00023244"/>
    </source>
</evidence>
<dbReference type="Gene3D" id="3.40.50.720">
    <property type="entry name" value="NAD(P)-binding Rossmann-like Domain"/>
    <property type="match status" value="1"/>
</dbReference>
<dbReference type="InterPro" id="IPR014777">
    <property type="entry name" value="4pyrrole_Mease_sub1"/>
</dbReference>
<evidence type="ECO:0000313" key="19">
    <source>
        <dbReference type="EMBL" id="MCB5362268.1"/>
    </source>
</evidence>
<keyword evidence="5 14" id="KW-0808">Transferase</keyword>
<comment type="pathway">
    <text evidence="1 14">Porphyrin-containing compound metabolism; siroheme biosynthesis; sirohydrochlorin from precorrin-2: step 1/1.</text>
</comment>
<evidence type="ECO:0000256" key="11">
    <source>
        <dbReference type="ARBA" id="ARBA00023268"/>
    </source>
</evidence>
<comment type="catalytic activity">
    <reaction evidence="14">
        <text>siroheme + 2 H(+) = sirohydrochlorin + Fe(2+)</text>
        <dbReference type="Rhea" id="RHEA:24360"/>
        <dbReference type="ChEBI" id="CHEBI:15378"/>
        <dbReference type="ChEBI" id="CHEBI:29033"/>
        <dbReference type="ChEBI" id="CHEBI:58351"/>
        <dbReference type="ChEBI" id="CHEBI:60052"/>
        <dbReference type="EC" id="4.99.1.4"/>
    </reaction>
</comment>
<dbReference type="NCBIfam" id="NF007922">
    <property type="entry name" value="PRK10637.1"/>
    <property type="match status" value="1"/>
</dbReference>
<dbReference type="InterPro" id="IPR012409">
    <property type="entry name" value="Sirohaem_synth"/>
</dbReference>
<keyword evidence="11 14" id="KW-0511">Multifunctional enzyme</keyword>
<dbReference type="PROSITE" id="PS00839">
    <property type="entry name" value="SUMT_1"/>
    <property type="match status" value="1"/>
</dbReference>
<dbReference type="EC" id="4.99.1.4" evidence="14"/>
<feature type="binding site" evidence="14">
    <location>
        <position position="307"/>
    </location>
    <ligand>
        <name>S-adenosyl-L-methionine</name>
        <dbReference type="ChEBI" id="CHEBI:59789"/>
    </ligand>
</feature>
<organism evidence="19 20">
    <name type="scientific">Mesopusillimonas faecipullorum</name>
    <dbReference type="NCBI Taxonomy" id="2755040"/>
    <lineage>
        <taxon>Bacteria</taxon>
        <taxon>Pseudomonadati</taxon>
        <taxon>Pseudomonadota</taxon>
        <taxon>Betaproteobacteria</taxon>
        <taxon>Burkholderiales</taxon>
        <taxon>Alcaligenaceae</taxon>
        <taxon>Mesopusillimonas</taxon>
    </lineage>
</organism>
<dbReference type="PANTHER" id="PTHR45790">
    <property type="entry name" value="SIROHEME SYNTHASE-RELATED"/>
    <property type="match status" value="1"/>
</dbReference>
<dbReference type="Gene3D" id="3.40.1010.10">
    <property type="entry name" value="Cobalt-precorrin-4 Transmethylase, Domain 1"/>
    <property type="match status" value="1"/>
</dbReference>
<dbReference type="PANTHER" id="PTHR45790:SF1">
    <property type="entry name" value="SIROHEME SYNTHASE"/>
    <property type="match status" value="1"/>
</dbReference>
<keyword evidence="14" id="KW-0597">Phosphoprotein</keyword>
<dbReference type="EMBL" id="JACDXW010000001">
    <property type="protein sequence ID" value="MCB5362268.1"/>
    <property type="molecule type" value="Genomic_DNA"/>
</dbReference>
<keyword evidence="3 14" id="KW-0169">Cobalamin biosynthesis</keyword>
<dbReference type="Gene3D" id="3.30.160.110">
    <property type="entry name" value="Siroheme synthase, domain 2"/>
    <property type="match status" value="1"/>
</dbReference>
<dbReference type="Pfam" id="PF13241">
    <property type="entry name" value="NAD_binding_7"/>
    <property type="match status" value="1"/>
</dbReference>
<evidence type="ECO:0000256" key="8">
    <source>
        <dbReference type="ARBA" id="ARBA00023027"/>
    </source>
</evidence>
<comment type="pathway">
    <text evidence="12 14">Porphyrin-containing compound metabolism; siroheme biosynthesis; precorrin-2 from uroporphyrinogen III: step 1/1.</text>
</comment>
<comment type="similarity">
    <text evidence="2 15">Belongs to the precorrin methyltransferase family.</text>
</comment>
<evidence type="ECO:0000256" key="6">
    <source>
        <dbReference type="ARBA" id="ARBA00022691"/>
    </source>
</evidence>
<keyword evidence="8 14" id="KW-0520">NAD</keyword>
<evidence type="ECO:0000256" key="13">
    <source>
        <dbReference type="ARBA" id="ARBA00047561"/>
    </source>
</evidence>
<evidence type="ECO:0000313" key="20">
    <source>
        <dbReference type="Proteomes" id="UP000776983"/>
    </source>
</evidence>
<evidence type="ECO:0000256" key="12">
    <source>
        <dbReference type="ARBA" id="ARBA00025705"/>
    </source>
</evidence>
<evidence type="ECO:0000259" key="16">
    <source>
        <dbReference type="Pfam" id="PF00590"/>
    </source>
</evidence>
<feature type="binding site" evidence="14">
    <location>
        <begin position="302"/>
        <end position="304"/>
    </location>
    <ligand>
        <name>S-adenosyl-L-methionine</name>
        <dbReference type="ChEBI" id="CHEBI:59789"/>
    </ligand>
</feature>
<dbReference type="Pfam" id="PF10414">
    <property type="entry name" value="CysG_dimeriser"/>
    <property type="match status" value="1"/>
</dbReference>
<comment type="pathway">
    <text evidence="14">Cofactor biosynthesis; adenosylcobalamin biosynthesis; sirohydrochlorin from precorrin-2: step 1/1.</text>
</comment>
<evidence type="ECO:0000259" key="17">
    <source>
        <dbReference type="Pfam" id="PF10414"/>
    </source>
</evidence>
<dbReference type="InterPro" id="IPR000878">
    <property type="entry name" value="4pyrrol_Mease"/>
</dbReference>
<feature type="active site" description="Proton donor" evidence="14">
    <location>
        <position position="270"/>
    </location>
</feature>
<evidence type="ECO:0000256" key="3">
    <source>
        <dbReference type="ARBA" id="ARBA00022573"/>
    </source>
</evidence>
<comment type="pathway">
    <text evidence="14">Cofactor biosynthesis; adenosylcobalamin biosynthesis; precorrin-2 from uroporphyrinogen III: step 1/1.</text>
</comment>
<dbReference type="PIRSF" id="PIRSF036426">
    <property type="entry name" value="Sirohaem_synth"/>
    <property type="match status" value="1"/>
</dbReference>
<accession>A0ABS8C8C2</accession>
<dbReference type="InterPro" id="IPR003043">
    <property type="entry name" value="Uropor_MeTrfase_CS"/>
</dbReference>
<evidence type="ECO:0000256" key="2">
    <source>
        <dbReference type="ARBA" id="ARBA00005879"/>
    </source>
</evidence>
<evidence type="ECO:0000259" key="18">
    <source>
        <dbReference type="Pfam" id="PF14824"/>
    </source>
</evidence>
<comment type="caution">
    <text evidence="19">The sequence shown here is derived from an EMBL/GenBank/DDBJ whole genome shotgun (WGS) entry which is preliminary data.</text>
</comment>
<evidence type="ECO:0000256" key="4">
    <source>
        <dbReference type="ARBA" id="ARBA00022603"/>
    </source>
</evidence>
<feature type="binding site" evidence="14">
    <location>
        <begin position="43"/>
        <end position="44"/>
    </location>
    <ligand>
        <name>NAD(+)</name>
        <dbReference type="ChEBI" id="CHEBI:57540"/>
    </ligand>
</feature>
<dbReference type="Pfam" id="PF00590">
    <property type="entry name" value="TP_methylase"/>
    <property type="match status" value="1"/>
</dbReference>
<dbReference type="NCBIfam" id="TIGR01470">
    <property type="entry name" value="cysG_Nterm"/>
    <property type="match status" value="1"/>
</dbReference>
<feature type="domain" description="Tetrapyrrole methylase" evidence="16">
    <location>
        <begin position="217"/>
        <end position="428"/>
    </location>
</feature>
<reference evidence="19 20" key="1">
    <citation type="submission" date="2020-07" db="EMBL/GenBank/DDBJ databases">
        <title>Pusillimonas sp. nov., isolated from poultry manure in Taiwan.</title>
        <authorList>
            <person name="Lin S.-Y."/>
            <person name="Tang Y.-S."/>
            <person name="Young C.-C."/>
        </authorList>
    </citation>
    <scope>NUCLEOTIDE SEQUENCE [LARGE SCALE GENOMIC DNA]</scope>
    <source>
        <strain evidence="19 20">CC-YST705</strain>
    </source>
</reference>
<dbReference type="InterPro" id="IPR019478">
    <property type="entry name" value="Sirohaem_synthase_dimer_dom"/>
</dbReference>
<evidence type="ECO:0000256" key="9">
    <source>
        <dbReference type="ARBA" id="ARBA00023239"/>
    </source>
</evidence>
<dbReference type="CDD" id="cd11642">
    <property type="entry name" value="SUMT"/>
    <property type="match status" value="1"/>
</dbReference>
<keyword evidence="10 14" id="KW-0627">Porphyrin biosynthesis</keyword>
<dbReference type="PROSITE" id="PS00840">
    <property type="entry name" value="SUMT_2"/>
    <property type="match status" value="1"/>
</dbReference>
<feature type="modified residue" description="Phosphoserine" evidence="14">
    <location>
        <position position="128"/>
    </location>
</feature>
<proteinExistence type="inferred from homology"/>
<evidence type="ECO:0000256" key="7">
    <source>
        <dbReference type="ARBA" id="ARBA00023002"/>
    </source>
</evidence>
<dbReference type="Proteomes" id="UP000776983">
    <property type="component" value="Unassembled WGS sequence"/>
</dbReference>
<comment type="pathway">
    <text evidence="14">Porphyrin-containing compound metabolism; siroheme biosynthesis; siroheme from sirohydrochlorin: step 1/1.</text>
</comment>
<comment type="function">
    <text evidence="14">Multifunctional enzyme that catalyzes the SAM-dependent methylations of uroporphyrinogen III at position C-2 and C-7 to form precorrin-2 via precorrin-1. Then it catalyzes the NAD-dependent ring dehydrogenation of precorrin-2 to yield sirohydrochlorin. Finally, it catalyzes the ferrochelation of sirohydrochlorin to yield siroheme.</text>
</comment>
<dbReference type="Gene3D" id="3.30.950.10">
    <property type="entry name" value="Methyltransferase, Cobalt-precorrin-4 Transmethylase, Domain 2"/>
    <property type="match status" value="1"/>
</dbReference>
<feature type="binding site" evidence="14">
    <location>
        <begin position="22"/>
        <end position="23"/>
    </location>
    <ligand>
        <name>NAD(+)</name>
        <dbReference type="ChEBI" id="CHEBI:57540"/>
    </ligand>
</feature>
<keyword evidence="9 14" id="KW-0456">Lyase</keyword>
<dbReference type="InterPro" id="IPR006367">
    <property type="entry name" value="Sirohaem_synthase_N"/>
</dbReference>
<feature type="region of interest" description="Uroporphyrinogen-III C-methyltransferase" evidence="14">
    <location>
        <begin position="216"/>
        <end position="473"/>
    </location>
</feature>
<feature type="domain" description="Siroheme synthase central" evidence="18">
    <location>
        <begin position="120"/>
        <end position="144"/>
    </location>
</feature>
<dbReference type="SUPFAM" id="SSF53790">
    <property type="entry name" value="Tetrapyrrole methylase"/>
    <property type="match status" value="1"/>
</dbReference>
<dbReference type="InterPro" id="IPR028281">
    <property type="entry name" value="Sirohaem_synthase_central"/>
</dbReference>
<feature type="binding site" evidence="14">
    <location>
        <position position="384"/>
    </location>
    <ligand>
        <name>S-adenosyl-L-methionine</name>
        <dbReference type="ChEBI" id="CHEBI:59789"/>
    </ligand>
</feature>
<name>A0ABS8C8C2_9BURK</name>
<keyword evidence="20" id="KW-1185">Reference proteome</keyword>
<dbReference type="GO" id="GO:0032259">
    <property type="term" value="P:methylation"/>
    <property type="evidence" value="ECO:0007669"/>
    <property type="project" value="UniProtKB-KW"/>
</dbReference>
<protein>
    <recommendedName>
        <fullName evidence="14">Siroheme synthase</fullName>
    </recommendedName>
    <domain>
        <recommendedName>
            <fullName evidence="14">Uroporphyrinogen-III C-methyltransferase</fullName>
            <shortName evidence="14">Urogen III methylase</shortName>
            <ecNumber evidence="14">2.1.1.107</ecNumber>
        </recommendedName>
        <alternativeName>
            <fullName evidence="14">SUMT</fullName>
        </alternativeName>
        <alternativeName>
            <fullName evidence="14">Uroporphyrinogen III methylase</fullName>
            <shortName evidence="14">UROM</shortName>
        </alternativeName>
    </domain>
    <domain>
        <recommendedName>
            <fullName evidence="14">Precorrin-2 dehydrogenase</fullName>
            <ecNumber evidence="14">1.3.1.76</ecNumber>
        </recommendedName>
    </domain>
    <domain>
        <recommendedName>
            <fullName evidence="14">Sirohydrochlorin ferrochelatase</fullName>
            <ecNumber evidence="14">4.99.1.4</ecNumber>
        </recommendedName>
    </domain>
</protein>
<feature type="region of interest" description="Precorrin-2 dehydrogenase / sirohydrochlorin ferrochelatase" evidence="14">
    <location>
        <begin position="1"/>
        <end position="203"/>
    </location>
</feature>
<dbReference type="NCBIfam" id="TIGR01469">
    <property type="entry name" value="cobA_cysG_Cterm"/>
    <property type="match status" value="1"/>
</dbReference>
<dbReference type="InterPro" id="IPR037115">
    <property type="entry name" value="Sirohaem_synt_dimer_dom_sf"/>
</dbReference>
<feature type="binding site" evidence="14">
    <location>
        <begin position="332"/>
        <end position="333"/>
    </location>
    <ligand>
        <name>S-adenosyl-L-methionine</name>
        <dbReference type="ChEBI" id="CHEBI:59789"/>
    </ligand>
</feature>
<keyword evidence="7 14" id="KW-0560">Oxidoreductase</keyword>
<dbReference type="GO" id="GO:0004851">
    <property type="term" value="F:uroporphyrin-III C-methyltransferase activity"/>
    <property type="evidence" value="ECO:0007669"/>
    <property type="project" value="UniProtKB-EC"/>
</dbReference>
<dbReference type="EC" id="2.1.1.107" evidence="14"/>
<dbReference type="HAMAP" id="MF_01646">
    <property type="entry name" value="Siroheme_synth"/>
    <property type="match status" value="1"/>
</dbReference>
<evidence type="ECO:0000256" key="1">
    <source>
        <dbReference type="ARBA" id="ARBA00005010"/>
    </source>
</evidence>
<keyword evidence="6 14" id="KW-0949">S-adenosyl-L-methionine</keyword>
<dbReference type="InterPro" id="IPR035996">
    <property type="entry name" value="4pyrrol_Methylase_sf"/>
</dbReference>
<dbReference type="SUPFAM" id="SSF75615">
    <property type="entry name" value="Siroheme synthase middle domains-like"/>
    <property type="match status" value="1"/>
</dbReference>
<dbReference type="InterPro" id="IPR050161">
    <property type="entry name" value="Siro_Cobalamin_biosynth"/>
</dbReference>
<dbReference type="InterPro" id="IPR006366">
    <property type="entry name" value="CobA/CysG_C"/>
</dbReference>
<dbReference type="Gene3D" id="1.10.8.210">
    <property type="entry name" value="Sirohaem synthase, dimerisation domain"/>
    <property type="match status" value="1"/>
</dbReference>
<dbReference type="SUPFAM" id="SSF51735">
    <property type="entry name" value="NAD(P)-binding Rossmann-fold domains"/>
    <property type="match status" value="1"/>
</dbReference>
<feature type="binding site" evidence="14">
    <location>
        <position position="225"/>
    </location>
    <ligand>
        <name>S-adenosyl-L-methionine</name>
        <dbReference type="ChEBI" id="CHEBI:59789"/>
    </ligand>
</feature>
<evidence type="ECO:0000256" key="15">
    <source>
        <dbReference type="RuleBase" id="RU003960"/>
    </source>
</evidence>
<keyword evidence="4 14" id="KW-0489">Methyltransferase</keyword>
<comment type="catalytic activity">
    <reaction evidence="14">
        <text>uroporphyrinogen III + 2 S-adenosyl-L-methionine = precorrin-2 + 2 S-adenosyl-L-homocysteine + H(+)</text>
        <dbReference type="Rhea" id="RHEA:32459"/>
        <dbReference type="ChEBI" id="CHEBI:15378"/>
        <dbReference type="ChEBI" id="CHEBI:57308"/>
        <dbReference type="ChEBI" id="CHEBI:57856"/>
        <dbReference type="ChEBI" id="CHEBI:58827"/>
        <dbReference type="ChEBI" id="CHEBI:59789"/>
        <dbReference type="EC" id="2.1.1.107"/>
    </reaction>
</comment>
<dbReference type="RefSeq" id="WP_226952494.1">
    <property type="nucleotide sequence ID" value="NZ_JACDXW010000001.1"/>
</dbReference>
<dbReference type="Pfam" id="PF14824">
    <property type="entry name" value="Sirohm_synth_M"/>
    <property type="match status" value="1"/>
</dbReference>
<evidence type="ECO:0000256" key="5">
    <source>
        <dbReference type="ARBA" id="ARBA00022679"/>
    </source>
</evidence>
<dbReference type="NCBIfam" id="NF004790">
    <property type="entry name" value="PRK06136.1"/>
    <property type="match status" value="1"/>
</dbReference>
<sequence>MTLFPIFAQLTGKPVLVVGGGSVAERKAQSLLRAGALVRVGAPTLTPALSELASQGRISWLAGNFVPGWLDDVWLVIAATSDNELNAQVAKLAEEARIWANVVDDPANCSFHVPAIVDRSPVTIAISSGGHAPVLARRIREKLETLIDHSTGSLAALVARYREVIRKAHPQLSGRRGFYDWLIDGPVGGALRSQQPEHAETLLQQALKQPQAPAVGKVILVSAGPGDPGLLTLKALRALNEADVILYDRLVSQDVLDLARRDADLVYVGKSPGENHHQTQERIHQAMIDHARAGRKVVRLKGGDAFIFGRGGEELAVLAEQGIAYEVVPGVTAAIACAAYAGIPLTHRHVSQGLHLLTAHSALAQDQPDWASLAREKQTLGFYMGVTQLPEVVRQLIGHGMRPDMPFALIENGSRPGQRTLTGKLEDLEHLAREHAMQAPSLLLIGEVVRLSEQLHWFGQRYDHLSEAVLEAA</sequence>
<gene>
    <name evidence="19" type="primary">cobA</name>
    <name evidence="14" type="synonym">cysG</name>
    <name evidence="19" type="ORF">H0484_00640</name>
</gene>
<feature type="active site" description="Proton acceptor" evidence="14">
    <location>
        <position position="248"/>
    </location>
</feature>
<evidence type="ECO:0000256" key="14">
    <source>
        <dbReference type="HAMAP-Rule" id="MF_01646"/>
    </source>
</evidence>
<comment type="catalytic activity">
    <reaction evidence="13 14">
        <text>precorrin-2 + NAD(+) = sirohydrochlorin + NADH + 2 H(+)</text>
        <dbReference type="Rhea" id="RHEA:15613"/>
        <dbReference type="ChEBI" id="CHEBI:15378"/>
        <dbReference type="ChEBI" id="CHEBI:57540"/>
        <dbReference type="ChEBI" id="CHEBI:57945"/>
        <dbReference type="ChEBI" id="CHEBI:58351"/>
        <dbReference type="ChEBI" id="CHEBI:58827"/>
        <dbReference type="EC" id="1.3.1.76"/>
    </reaction>
</comment>